<dbReference type="RefSeq" id="WP_253749786.1">
    <property type="nucleotide sequence ID" value="NZ_JAMZDZ010000001.1"/>
</dbReference>
<accession>A0ABV8LLZ4</accession>
<comment type="similarity">
    <text evidence="1">Belongs to the thioesterase family.</text>
</comment>
<organism evidence="3 4">
    <name type="scientific">Hamadaea flava</name>
    <dbReference type="NCBI Taxonomy" id="1742688"/>
    <lineage>
        <taxon>Bacteria</taxon>
        <taxon>Bacillati</taxon>
        <taxon>Actinomycetota</taxon>
        <taxon>Actinomycetes</taxon>
        <taxon>Micromonosporales</taxon>
        <taxon>Micromonosporaceae</taxon>
        <taxon>Hamadaea</taxon>
    </lineage>
</organism>
<protein>
    <submittedName>
        <fullName evidence="3">Thioesterase II family protein</fullName>
    </submittedName>
</protein>
<dbReference type="PANTHER" id="PTHR11487:SF0">
    <property type="entry name" value="S-ACYL FATTY ACID SYNTHASE THIOESTERASE, MEDIUM CHAIN"/>
    <property type="match status" value="1"/>
</dbReference>
<gene>
    <name evidence="3" type="ORF">ACFOZ4_15430</name>
</gene>
<dbReference type="InterPro" id="IPR001031">
    <property type="entry name" value="Thioesterase"/>
</dbReference>
<reference evidence="4" key="1">
    <citation type="journal article" date="2019" name="Int. J. Syst. Evol. Microbiol.">
        <title>The Global Catalogue of Microorganisms (GCM) 10K type strain sequencing project: providing services to taxonomists for standard genome sequencing and annotation.</title>
        <authorList>
            <consortium name="The Broad Institute Genomics Platform"/>
            <consortium name="The Broad Institute Genome Sequencing Center for Infectious Disease"/>
            <person name="Wu L."/>
            <person name="Ma J."/>
        </authorList>
    </citation>
    <scope>NUCLEOTIDE SEQUENCE [LARGE SCALE GENOMIC DNA]</scope>
    <source>
        <strain evidence="4">CGMCC 4.7289</strain>
    </source>
</reference>
<comment type="caution">
    <text evidence="3">The sequence shown here is derived from an EMBL/GenBank/DDBJ whole genome shotgun (WGS) entry which is preliminary data.</text>
</comment>
<dbReference type="InterPro" id="IPR029058">
    <property type="entry name" value="AB_hydrolase_fold"/>
</dbReference>
<dbReference type="EMBL" id="JBHSAY010000008">
    <property type="protein sequence ID" value="MFC4132001.1"/>
    <property type="molecule type" value="Genomic_DNA"/>
</dbReference>
<evidence type="ECO:0000313" key="3">
    <source>
        <dbReference type="EMBL" id="MFC4132001.1"/>
    </source>
</evidence>
<sequence>MVTGGVTTRWLARPVPRPAARLRLYCLPYAGAGANAFRLWPTAFGEDVEIVGVQLPGRETRLGEPPEFAVEDVAAAIAADADRPFALYGHSMGARLAYEVTQALPVPPVRLFVAACRAPQLPPDGPLHGLSELPDAQLVARLAPAGGFAEEVLAEPELLALLVPALRADLAWVDGYRHVTRPPLTVPIVAFAGESDDRVRLSTVAQWGRLAGAGFTLHTVAGGHFFLHERLPELAALIIDDLALNEE</sequence>
<dbReference type="Gene3D" id="3.40.50.1820">
    <property type="entry name" value="alpha/beta hydrolase"/>
    <property type="match status" value="1"/>
</dbReference>
<name>A0ABV8LLZ4_9ACTN</name>
<dbReference type="PANTHER" id="PTHR11487">
    <property type="entry name" value="THIOESTERASE"/>
    <property type="match status" value="1"/>
</dbReference>
<feature type="domain" description="Thioesterase" evidence="2">
    <location>
        <begin position="23"/>
        <end position="240"/>
    </location>
</feature>
<proteinExistence type="inferred from homology"/>
<dbReference type="InterPro" id="IPR012223">
    <property type="entry name" value="TEII"/>
</dbReference>
<dbReference type="Pfam" id="PF00975">
    <property type="entry name" value="Thioesterase"/>
    <property type="match status" value="1"/>
</dbReference>
<dbReference type="Proteomes" id="UP001595816">
    <property type="component" value="Unassembled WGS sequence"/>
</dbReference>
<keyword evidence="4" id="KW-1185">Reference proteome</keyword>
<evidence type="ECO:0000259" key="2">
    <source>
        <dbReference type="Pfam" id="PF00975"/>
    </source>
</evidence>
<dbReference type="SUPFAM" id="SSF53474">
    <property type="entry name" value="alpha/beta-Hydrolases"/>
    <property type="match status" value="1"/>
</dbReference>
<evidence type="ECO:0000313" key="4">
    <source>
        <dbReference type="Proteomes" id="UP001595816"/>
    </source>
</evidence>
<evidence type="ECO:0000256" key="1">
    <source>
        <dbReference type="ARBA" id="ARBA00007169"/>
    </source>
</evidence>